<dbReference type="OrthoDB" id="188362at2"/>
<keyword evidence="4" id="KW-1185">Reference proteome</keyword>
<evidence type="ECO:0000313" key="3">
    <source>
        <dbReference type="EMBL" id="SDK60831.1"/>
    </source>
</evidence>
<name>A0A1G9DAC2_9ACTN</name>
<dbReference type="InterPro" id="IPR029058">
    <property type="entry name" value="AB_hydrolase_fold"/>
</dbReference>
<dbReference type="InterPro" id="IPR050261">
    <property type="entry name" value="FrsA_esterase"/>
</dbReference>
<evidence type="ECO:0000259" key="2">
    <source>
        <dbReference type="Pfam" id="PF01738"/>
    </source>
</evidence>
<dbReference type="InterPro" id="IPR002925">
    <property type="entry name" value="Dienelactn_hydro"/>
</dbReference>
<dbReference type="SUPFAM" id="SSF53474">
    <property type="entry name" value="alpha/beta-Hydrolases"/>
    <property type="match status" value="1"/>
</dbReference>
<dbReference type="GO" id="GO:0016787">
    <property type="term" value="F:hydrolase activity"/>
    <property type="evidence" value="ECO:0007669"/>
    <property type="project" value="UniProtKB-KW"/>
</dbReference>
<accession>A0A1G9DAC2</accession>
<evidence type="ECO:0000256" key="1">
    <source>
        <dbReference type="ARBA" id="ARBA00008645"/>
    </source>
</evidence>
<dbReference type="AlphaFoldDB" id="A0A1G9DAC2"/>
<reference evidence="3 4" key="1">
    <citation type="submission" date="2016-10" db="EMBL/GenBank/DDBJ databases">
        <authorList>
            <person name="de Groot N.N."/>
        </authorList>
    </citation>
    <scope>NUCLEOTIDE SEQUENCE [LARGE SCALE GENOMIC DNA]</scope>
    <source>
        <strain evidence="3 4">CGMCC 4.6533</strain>
    </source>
</reference>
<gene>
    <name evidence="3" type="ORF">SAMN05421869_11760</name>
</gene>
<keyword evidence="3" id="KW-0378">Hydrolase</keyword>
<protein>
    <submittedName>
        <fullName evidence="3">Dienelactone hydrolase</fullName>
    </submittedName>
</protein>
<dbReference type="PANTHER" id="PTHR22946">
    <property type="entry name" value="DIENELACTONE HYDROLASE DOMAIN-CONTAINING PROTEIN-RELATED"/>
    <property type="match status" value="1"/>
</dbReference>
<feature type="domain" description="Dienelactone hydrolase" evidence="2">
    <location>
        <begin position="32"/>
        <end position="239"/>
    </location>
</feature>
<dbReference type="PANTHER" id="PTHR22946:SF0">
    <property type="entry name" value="DIENELACTONE HYDROLASE DOMAIN-CONTAINING PROTEIN"/>
    <property type="match status" value="1"/>
</dbReference>
<dbReference type="STRING" id="633440.SAMN05421869_11760"/>
<evidence type="ECO:0000313" key="4">
    <source>
        <dbReference type="Proteomes" id="UP000199202"/>
    </source>
</evidence>
<dbReference type="Gene3D" id="3.40.50.1820">
    <property type="entry name" value="alpha/beta hydrolase"/>
    <property type="match status" value="1"/>
</dbReference>
<sequence>MDNESQAASSRTLSYRDLETSLTGEFFWDETRPGPKPGILLIHGGAGLDEHARSQARRYAELGYAVLACDMLGDGVAGNRERVMGSIIAFRDDPALLVRRGQAGLTALSRCPEVGGPPAAVGFCFGGMAALTLARSGVNLAGAVSIHGTLSTGEPAKPGAVTAKILVCHGSADPHVPMEQVAAFTDEMNAAGADWQLVIYGQAVHGFTHRHAVPGAAPGVAYDAAADERSFAATAAFLAGVLGGNSFGPSPAGAS</sequence>
<proteinExistence type="inferred from homology"/>
<comment type="similarity">
    <text evidence="1">Belongs to the AB hydrolase superfamily.</text>
</comment>
<dbReference type="Pfam" id="PF01738">
    <property type="entry name" value="DLH"/>
    <property type="match status" value="1"/>
</dbReference>
<dbReference type="EMBL" id="FNDJ01000017">
    <property type="protein sequence ID" value="SDK60831.1"/>
    <property type="molecule type" value="Genomic_DNA"/>
</dbReference>
<dbReference type="RefSeq" id="WP_090940643.1">
    <property type="nucleotide sequence ID" value="NZ_FNDJ01000017.1"/>
</dbReference>
<dbReference type="Proteomes" id="UP000199202">
    <property type="component" value="Unassembled WGS sequence"/>
</dbReference>
<organism evidence="3 4">
    <name type="scientific">Nonomuraea jiangxiensis</name>
    <dbReference type="NCBI Taxonomy" id="633440"/>
    <lineage>
        <taxon>Bacteria</taxon>
        <taxon>Bacillati</taxon>
        <taxon>Actinomycetota</taxon>
        <taxon>Actinomycetes</taxon>
        <taxon>Streptosporangiales</taxon>
        <taxon>Streptosporangiaceae</taxon>
        <taxon>Nonomuraea</taxon>
    </lineage>
</organism>